<gene>
    <name evidence="2" type="ordered locus">Mesci_3798</name>
</gene>
<protein>
    <submittedName>
        <fullName evidence="2">Uncharacterized protein</fullName>
    </submittedName>
</protein>
<sequence>MTLPTWFPELKDVVLFALALWGAALSTVNWWKTGRRDQRLIKVDLGSGMANVGPMSGRAFAHFKVTNVGHRAVTVASIWLEMPKGKRMFSTSILNMPGMVDTPLPATLSDGQSAHLWMSYQSIGRAVADQGMESATLSAVCEDSSGKTHRSGSWAVNSAEFVDM</sequence>
<dbReference type="KEGG" id="mci:Mesci_3798"/>
<evidence type="ECO:0000256" key="1">
    <source>
        <dbReference type="SAM" id="Phobius"/>
    </source>
</evidence>
<dbReference type="RefSeq" id="WP_013531581.1">
    <property type="nucleotide sequence ID" value="NC_014923.1"/>
</dbReference>
<name>E8T7R4_MESCW</name>
<keyword evidence="1" id="KW-0812">Transmembrane</keyword>
<reference evidence="3" key="1">
    <citation type="submission" date="2011-01" db="EMBL/GenBank/DDBJ databases">
        <title>Complete sequence of chromosome of Mesorhizobium ciceri bv. biserrulae WSM1271.</title>
        <authorList>
            <person name="Lucas S."/>
            <person name="Copeland A."/>
            <person name="Lapidus A."/>
            <person name="Cheng J.-F."/>
            <person name="Goodwin L."/>
            <person name="Pitluck S."/>
            <person name="Teshima H."/>
            <person name="Detter J.C."/>
            <person name="Han C."/>
            <person name="Tapia R."/>
            <person name="Land M."/>
            <person name="Hauser L."/>
            <person name="Kyrpides N."/>
            <person name="Ivanova N."/>
            <person name="Nandasena K."/>
            <person name="Reeve W.G."/>
            <person name="Howieson J.G."/>
            <person name="O'Hara G."/>
            <person name="Tiwari R.P."/>
            <person name="Woyke T."/>
        </authorList>
    </citation>
    <scope>NUCLEOTIDE SEQUENCE [LARGE SCALE GENOMIC DNA]</scope>
    <source>
        <strain evidence="3">HAMBI 2942 / LMG 23838 / WSM1271</strain>
    </source>
</reference>
<proteinExistence type="predicted"/>
<feature type="transmembrane region" description="Helical" evidence="1">
    <location>
        <begin position="13"/>
        <end position="31"/>
    </location>
</feature>
<accession>E8T7R4</accession>
<dbReference type="Proteomes" id="UP000007471">
    <property type="component" value="Chromosome"/>
</dbReference>
<dbReference type="EMBL" id="CP002447">
    <property type="protein sequence ID" value="ADV12915.1"/>
    <property type="molecule type" value="Genomic_DNA"/>
</dbReference>
<dbReference type="AlphaFoldDB" id="E8T7R4"/>
<dbReference type="HOGENOM" id="CLU_1617076_0_0_5"/>
<organism evidence="2 3">
    <name type="scientific">Mesorhizobium ciceri biovar biserrulae (strain HAMBI 2942 / LMG 23838 / WSM1271)</name>
    <dbReference type="NCBI Taxonomy" id="765698"/>
    <lineage>
        <taxon>Bacteria</taxon>
        <taxon>Pseudomonadati</taxon>
        <taxon>Pseudomonadota</taxon>
        <taxon>Alphaproteobacteria</taxon>
        <taxon>Hyphomicrobiales</taxon>
        <taxon>Phyllobacteriaceae</taxon>
        <taxon>Mesorhizobium</taxon>
    </lineage>
</organism>
<evidence type="ECO:0000313" key="2">
    <source>
        <dbReference type="EMBL" id="ADV12915.1"/>
    </source>
</evidence>
<keyword evidence="1" id="KW-1133">Transmembrane helix</keyword>
<keyword evidence="1" id="KW-0472">Membrane</keyword>
<evidence type="ECO:0000313" key="3">
    <source>
        <dbReference type="Proteomes" id="UP000007471"/>
    </source>
</evidence>
<dbReference type="OrthoDB" id="561006at356"/>
<dbReference type="eggNOG" id="ENOG502ZIFK">
    <property type="taxonomic scope" value="Bacteria"/>
</dbReference>